<evidence type="ECO:0000256" key="6">
    <source>
        <dbReference type="ARBA" id="ARBA00023157"/>
    </source>
</evidence>
<evidence type="ECO:0000313" key="12">
    <source>
        <dbReference type="Proteomes" id="UP000007635"/>
    </source>
</evidence>
<evidence type="ECO:0000256" key="2">
    <source>
        <dbReference type="ARBA" id="ARBA00022475"/>
    </source>
</evidence>
<evidence type="ECO:0000256" key="8">
    <source>
        <dbReference type="SAM" id="MobiDB-lite"/>
    </source>
</evidence>
<dbReference type="InterPro" id="IPR013783">
    <property type="entry name" value="Ig-like_fold"/>
</dbReference>
<keyword evidence="12" id="KW-1185">Reference proteome</keyword>
<keyword evidence="5 9" id="KW-0472">Membrane</keyword>
<dbReference type="STRING" id="69293.ENSGACP00000026372"/>
<dbReference type="SMART" id="SM00406">
    <property type="entry name" value="IGv"/>
    <property type="match status" value="1"/>
</dbReference>
<keyword evidence="6" id="KW-1015">Disulfide bond</keyword>
<reference evidence="11" key="3">
    <citation type="submission" date="2025-09" db="UniProtKB">
        <authorList>
            <consortium name="Ensembl"/>
        </authorList>
    </citation>
    <scope>IDENTIFICATION</scope>
</reference>
<dbReference type="InterPro" id="IPR007110">
    <property type="entry name" value="Ig-like_dom"/>
</dbReference>
<evidence type="ECO:0000259" key="10">
    <source>
        <dbReference type="PROSITE" id="PS50835"/>
    </source>
</evidence>
<organism evidence="11 12">
    <name type="scientific">Gasterosteus aculeatus aculeatus</name>
    <name type="common">three-spined stickleback</name>
    <dbReference type="NCBI Taxonomy" id="481459"/>
    <lineage>
        <taxon>Eukaryota</taxon>
        <taxon>Metazoa</taxon>
        <taxon>Chordata</taxon>
        <taxon>Craniata</taxon>
        <taxon>Vertebrata</taxon>
        <taxon>Euteleostomi</taxon>
        <taxon>Actinopterygii</taxon>
        <taxon>Neopterygii</taxon>
        <taxon>Teleostei</taxon>
        <taxon>Neoteleostei</taxon>
        <taxon>Acanthomorphata</taxon>
        <taxon>Eupercaria</taxon>
        <taxon>Perciformes</taxon>
        <taxon>Cottioidei</taxon>
        <taxon>Gasterosteales</taxon>
        <taxon>Gasterosteidae</taxon>
        <taxon>Gasterosteus</taxon>
    </lineage>
</organism>
<accession>G3Q908</accession>
<evidence type="ECO:0000256" key="5">
    <source>
        <dbReference type="ARBA" id="ARBA00023136"/>
    </source>
</evidence>
<evidence type="ECO:0000256" key="9">
    <source>
        <dbReference type="SAM" id="Phobius"/>
    </source>
</evidence>
<keyword evidence="9" id="KW-1133">Transmembrane helix</keyword>
<keyword evidence="3" id="KW-0732">Signal</keyword>
<dbReference type="GO" id="GO:0005886">
    <property type="term" value="C:plasma membrane"/>
    <property type="evidence" value="ECO:0007669"/>
    <property type="project" value="UniProtKB-SubCell"/>
</dbReference>
<keyword evidence="4" id="KW-0391">Immunity</keyword>
<dbReference type="Bgee" id="ENSGACG00000019961">
    <property type="expression patterns" value="Expressed in intestinal epithelial cell and 6 other cell types or tissues"/>
</dbReference>
<dbReference type="InterPro" id="IPR003599">
    <property type="entry name" value="Ig_sub"/>
</dbReference>
<dbReference type="GO" id="GO:0002376">
    <property type="term" value="P:immune system process"/>
    <property type="evidence" value="ECO:0007669"/>
    <property type="project" value="UniProtKB-KW"/>
</dbReference>
<sequence>LRHRYRTKLQGKRRKSLQSLPSPFCQVPAVNKTSSINQDTGVIKANVGQNVTLKCISQNDAVTFLSWYQQKIGSKPVLISSWLKKEEVSIFSPFKERFQVSTGGRDGTNHLIIQELDHLDSATYYCGILQFNIIELGEGVFLHVRASPSNIRSVLGQPPLKQLRSGDSVNLSCTVHAGECAGEKTLYWFRHRAPELKIMDKNPVKCGFSPQRPDRECTLNLTLSLSSPHAGMYYCALDSCGEIVFGNGTRVEIEGGSTRVSLLLVCCLGAALAVLIVLLLALAFVLYKLTKNSCSFCKGVLTHPARSAASDIVNQDADVYYAALSLNRKSQRPPEKDNVESTCVYSGVKSRKR</sequence>
<protein>
    <recommendedName>
        <fullName evidence="10">Ig-like domain-containing protein</fullName>
    </recommendedName>
</protein>
<proteinExistence type="predicted"/>
<evidence type="ECO:0000256" key="3">
    <source>
        <dbReference type="ARBA" id="ARBA00022729"/>
    </source>
</evidence>
<reference evidence="11" key="2">
    <citation type="submission" date="2025-08" db="UniProtKB">
        <authorList>
            <consortium name="Ensembl"/>
        </authorList>
    </citation>
    <scope>IDENTIFICATION</scope>
</reference>
<dbReference type="eggNOG" id="ENOG502SVGE">
    <property type="taxonomic scope" value="Eukaryota"/>
</dbReference>
<dbReference type="Gene3D" id="2.60.40.10">
    <property type="entry name" value="Immunoglobulins"/>
    <property type="match status" value="2"/>
</dbReference>
<dbReference type="GO" id="GO:0009617">
    <property type="term" value="P:response to bacterium"/>
    <property type="evidence" value="ECO:0007669"/>
    <property type="project" value="TreeGrafter"/>
</dbReference>
<dbReference type="AlphaFoldDB" id="G3Q908"/>
<feature type="domain" description="Ig-like" evidence="10">
    <location>
        <begin position="28"/>
        <end position="126"/>
    </location>
</feature>
<dbReference type="InParanoid" id="G3Q908"/>
<dbReference type="SUPFAM" id="SSF48726">
    <property type="entry name" value="Immunoglobulin"/>
    <property type="match status" value="2"/>
</dbReference>
<keyword evidence="9" id="KW-0812">Transmembrane</keyword>
<feature type="region of interest" description="Disordered" evidence="8">
    <location>
        <begin position="331"/>
        <end position="353"/>
    </location>
</feature>
<dbReference type="GeneTree" id="ENSGT00950000182968"/>
<dbReference type="PROSITE" id="PS50835">
    <property type="entry name" value="IG_LIKE"/>
    <property type="match status" value="2"/>
</dbReference>
<dbReference type="SMART" id="SM00409">
    <property type="entry name" value="IG"/>
    <property type="match status" value="2"/>
</dbReference>
<feature type="domain" description="Ig-like" evidence="10">
    <location>
        <begin position="148"/>
        <end position="235"/>
    </location>
</feature>
<dbReference type="PANTHER" id="PTHR19433">
    <property type="entry name" value="T-CELL RECEPTOR ALPHA CHAIN V REGION-RELATED"/>
    <property type="match status" value="1"/>
</dbReference>
<reference evidence="11 12" key="1">
    <citation type="journal article" date="2021" name="G3 (Bethesda)">
        <title>Improved contiguity of the threespine stickleback genome using long-read sequencing.</title>
        <authorList>
            <person name="Nath S."/>
            <person name="Shaw D.E."/>
            <person name="White M.A."/>
        </authorList>
    </citation>
    <scope>NUCLEOTIDE SEQUENCE [LARGE SCALE GENOMIC DNA]</scope>
    <source>
        <strain evidence="11 12">Lake Benthic</strain>
    </source>
</reference>
<dbReference type="PANTHER" id="PTHR19433:SF127">
    <property type="entry name" value="NITR9"/>
    <property type="match status" value="1"/>
</dbReference>
<comment type="subcellular location">
    <subcellularLocation>
        <location evidence="1">Cell membrane</location>
    </subcellularLocation>
</comment>
<keyword evidence="2" id="KW-1003">Cell membrane</keyword>
<dbReference type="Pfam" id="PF07686">
    <property type="entry name" value="V-set"/>
    <property type="match status" value="1"/>
</dbReference>
<dbReference type="Proteomes" id="UP000007635">
    <property type="component" value="Chromosome VII"/>
</dbReference>
<name>G3Q908_GASAC</name>
<feature type="transmembrane region" description="Helical" evidence="9">
    <location>
        <begin position="260"/>
        <end position="287"/>
    </location>
</feature>
<dbReference type="OMA" id="HHTEVEI"/>
<dbReference type="InterPro" id="IPR013106">
    <property type="entry name" value="Ig_V-set"/>
</dbReference>
<keyword evidence="7" id="KW-0325">Glycoprotein</keyword>
<evidence type="ECO:0000256" key="7">
    <source>
        <dbReference type="ARBA" id="ARBA00023180"/>
    </source>
</evidence>
<evidence type="ECO:0000256" key="4">
    <source>
        <dbReference type="ARBA" id="ARBA00022859"/>
    </source>
</evidence>
<dbReference type="Ensembl" id="ENSGACT00000026423.2">
    <property type="protein sequence ID" value="ENSGACP00000026372.2"/>
    <property type="gene ID" value="ENSGACG00000019961.2"/>
</dbReference>
<dbReference type="InterPro" id="IPR052051">
    <property type="entry name" value="TCR_complex_component"/>
</dbReference>
<dbReference type="InterPro" id="IPR036179">
    <property type="entry name" value="Ig-like_dom_sf"/>
</dbReference>
<dbReference type="CDD" id="cd00099">
    <property type="entry name" value="IgV"/>
    <property type="match status" value="2"/>
</dbReference>
<evidence type="ECO:0000256" key="1">
    <source>
        <dbReference type="ARBA" id="ARBA00004236"/>
    </source>
</evidence>
<evidence type="ECO:0000313" key="11">
    <source>
        <dbReference type="Ensembl" id="ENSGACP00000026372.2"/>
    </source>
</evidence>